<evidence type="ECO:0000256" key="3">
    <source>
        <dbReference type="HAMAP-Rule" id="MF_01440"/>
    </source>
</evidence>
<sequence length="160" mass="17321">MHTPDGQDIQVRMCEVKVGSGNDVLHAILGSCVGIGLLWRRRGLYGMAHCLLPESPHATTAEGAKYVTGAMPTLLSMMELAPRHQEEVEAVIAGGACMVQHATPPRHGLIGEQNVRMAQRLLAETRIRVVHVEVGGESGRQLVIDCAQHQFAVRTIGRTT</sequence>
<comment type="similarity">
    <text evidence="3">Belongs to the CheD family.</text>
</comment>
<keyword evidence="1 3" id="KW-0145">Chemotaxis</keyword>
<dbReference type="RefSeq" id="WP_187056239.1">
    <property type="nucleotide sequence ID" value="NZ_CP060412.1"/>
</dbReference>
<dbReference type="SUPFAM" id="SSF64438">
    <property type="entry name" value="CNF1/YfiH-like putative cysteine hydrolases"/>
    <property type="match status" value="1"/>
</dbReference>
<dbReference type="Pfam" id="PF03975">
    <property type="entry name" value="CheD"/>
    <property type="match status" value="1"/>
</dbReference>
<keyword evidence="5" id="KW-1185">Reference proteome</keyword>
<dbReference type="InterPro" id="IPR038592">
    <property type="entry name" value="CheD-like_sf"/>
</dbReference>
<proteinExistence type="inferred from homology"/>
<name>A0A7G8Q1V9_9GAMM</name>
<dbReference type="HAMAP" id="MF_01440">
    <property type="entry name" value="CheD"/>
    <property type="match status" value="1"/>
</dbReference>
<dbReference type="AlphaFoldDB" id="A0A7G8Q1V9"/>
<organism evidence="4 5">
    <name type="scientific">Dyella telluris</name>
    <dbReference type="NCBI Taxonomy" id="2763498"/>
    <lineage>
        <taxon>Bacteria</taxon>
        <taxon>Pseudomonadati</taxon>
        <taxon>Pseudomonadota</taxon>
        <taxon>Gammaproteobacteria</taxon>
        <taxon>Lysobacterales</taxon>
        <taxon>Rhodanobacteraceae</taxon>
        <taxon>Dyella</taxon>
    </lineage>
</organism>
<comment type="catalytic activity">
    <reaction evidence="3">
        <text>L-glutaminyl-[protein] + H2O = L-glutamyl-[protein] + NH4(+)</text>
        <dbReference type="Rhea" id="RHEA:16441"/>
        <dbReference type="Rhea" id="RHEA-COMP:10207"/>
        <dbReference type="Rhea" id="RHEA-COMP:10208"/>
        <dbReference type="ChEBI" id="CHEBI:15377"/>
        <dbReference type="ChEBI" id="CHEBI:28938"/>
        <dbReference type="ChEBI" id="CHEBI:29973"/>
        <dbReference type="ChEBI" id="CHEBI:30011"/>
        <dbReference type="EC" id="3.5.1.44"/>
    </reaction>
</comment>
<dbReference type="Gene3D" id="3.30.1330.200">
    <property type="match status" value="1"/>
</dbReference>
<dbReference type="EC" id="3.5.1.44" evidence="3"/>
<protein>
    <recommendedName>
        <fullName evidence="3">Probable chemoreceptor glutamine deamidase CheD</fullName>
        <ecNumber evidence="3">3.5.1.44</ecNumber>
    </recommendedName>
</protein>
<accession>A0A7G8Q1V9</accession>
<reference evidence="4 5" key="1">
    <citation type="submission" date="2020-08" db="EMBL/GenBank/DDBJ databases">
        <title>Dyella sp. G9 isolated from forest soil.</title>
        <authorList>
            <person name="Fu J."/>
            <person name="Qiu L."/>
        </authorList>
    </citation>
    <scope>NUCLEOTIDE SEQUENCE [LARGE SCALE GENOMIC DNA]</scope>
    <source>
        <strain evidence="4 5">G9</strain>
    </source>
</reference>
<keyword evidence="2 3" id="KW-0378">Hydrolase</keyword>
<dbReference type="GO" id="GO:0050568">
    <property type="term" value="F:protein-glutamine glutaminase activity"/>
    <property type="evidence" value="ECO:0007669"/>
    <property type="project" value="UniProtKB-UniRule"/>
</dbReference>
<comment type="function">
    <text evidence="3">Probably deamidates glutamine residues to glutamate on methyl-accepting chemotaxis receptors (MCPs), playing an important role in chemotaxis.</text>
</comment>
<evidence type="ECO:0000256" key="2">
    <source>
        <dbReference type="ARBA" id="ARBA00022801"/>
    </source>
</evidence>
<dbReference type="CDD" id="cd16352">
    <property type="entry name" value="CheD"/>
    <property type="match status" value="1"/>
</dbReference>
<dbReference type="EMBL" id="CP060412">
    <property type="protein sequence ID" value="QNK00767.1"/>
    <property type="molecule type" value="Genomic_DNA"/>
</dbReference>
<evidence type="ECO:0000313" key="4">
    <source>
        <dbReference type="EMBL" id="QNK00767.1"/>
    </source>
</evidence>
<dbReference type="PANTHER" id="PTHR35147">
    <property type="entry name" value="CHEMORECEPTOR GLUTAMINE DEAMIDASE CHED-RELATED"/>
    <property type="match status" value="1"/>
</dbReference>
<evidence type="ECO:0000313" key="5">
    <source>
        <dbReference type="Proteomes" id="UP000515873"/>
    </source>
</evidence>
<evidence type="ECO:0000256" key="1">
    <source>
        <dbReference type="ARBA" id="ARBA00022500"/>
    </source>
</evidence>
<dbReference type="Proteomes" id="UP000515873">
    <property type="component" value="Chromosome"/>
</dbReference>
<dbReference type="KEGG" id="dtl:H8F01_16995"/>
<dbReference type="InterPro" id="IPR011324">
    <property type="entry name" value="Cytotoxic_necrot_fac-like_cat"/>
</dbReference>
<gene>
    <name evidence="3" type="primary">cheD</name>
    <name evidence="4" type="ORF">H8F01_16995</name>
</gene>
<dbReference type="PANTHER" id="PTHR35147:SF1">
    <property type="entry name" value="CHEMORECEPTOR GLUTAMINE DEAMIDASE CHED-RELATED"/>
    <property type="match status" value="1"/>
</dbReference>
<dbReference type="InterPro" id="IPR005659">
    <property type="entry name" value="Chemorcpt_Glu_NH3ase_CheD"/>
</dbReference>
<dbReference type="GO" id="GO:0006935">
    <property type="term" value="P:chemotaxis"/>
    <property type="evidence" value="ECO:0007669"/>
    <property type="project" value="UniProtKB-UniRule"/>
</dbReference>